<dbReference type="Proteomes" id="UP000199495">
    <property type="component" value="Unassembled WGS sequence"/>
</dbReference>
<evidence type="ECO:0000256" key="3">
    <source>
        <dbReference type="ARBA" id="ARBA00022763"/>
    </source>
</evidence>
<dbReference type="EC" id="5.6.2.4" evidence="12"/>
<dbReference type="NCBIfam" id="TIGR02784">
    <property type="entry name" value="addA_alphas"/>
    <property type="match status" value="1"/>
</dbReference>
<evidence type="ECO:0000256" key="12">
    <source>
        <dbReference type="ARBA" id="ARBA00034808"/>
    </source>
</evidence>
<dbReference type="GO" id="GO:0005524">
    <property type="term" value="F:ATP binding"/>
    <property type="evidence" value="ECO:0007669"/>
    <property type="project" value="UniProtKB-UniRule"/>
</dbReference>
<feature type="binding site" evidence="15">
    <location>
        <begin position="32"/>
        <end position="39"/>
    </location>
    <ligand>
        <name>ATP</name>
        <dbReference type="ChEBI" id="CHEBI:30616"/>
    </ligand>
</feature>
<evidence type="ECO:0000313" key="18">
    <source>
        <dbReference type="EMBL" id="SDG25708.1"/>
    </source>
</evidence>
<keyword evidence="9" id="KW-0234">DNA repair</keyword>
<dbReference type="InterPro" id="IPR014016">
    <property type="entry name" value="UvrD-like_ATP-bd"/>
</dbReference>
<organism evidence="18 19">
    <name type="scientific">Pelagibacterium luteolum</name>
    <dbReference type="NCBI Taxonomy" id="440168"/>
    <lineage>
        <taxon>Bacteria</taxon>
        <taxon>Pseudomonadati</taxon>
        <taxon>Pseudomonadota</taxon>
        <taxon>Alphaproteobacteria</taxon>
        <taxon>Hyphomicrobiales</taxon>
        <taxon>Devosiaceae</taxon>
        <taxon>Pelagibacterium</taxon>
    </lineage>
</organism>
<evidence type="ECO:0000256" key="2">
    <source>
        <dbReference type="ARBA" id="ARBA00022741"/>
    </source>
</evidence>
<evidence type="ECO:0000256" key="10">
    <source>
        <dbReference type="ARBA" id="ARBA00023235"/>
    </source>
</evidence>
<dbReference type="GO" id="GO:0000725">
    <property type="term" value="P:recombinational repair"/>
    <property type="evidence" value="ECO:0007669"/>
    <property type="project" value="TreeGrafter"/>
</dbReference>
<dbReference type="Pfam" id="PF00580">
    <property type="entry name" value="UvrD-helicase"/>
    <property type="match status" value="1"/>
</dbReference>
<dbReference type="InterPro" id="IPR000212">
    <property type="entry name" value="DNA_helicase_UvrD/REP"/>
</dbReference>
<keyword evidence="2 15" id="KW-0547">Nucleotide-binding</keyword>
<evidence type="ECO:0000256" key="13">
    <source>
        <dbReference type="ARBA" id="ARBA00034923"/>
    </source>
</evidence>
<dbReference type="SUPFAM" id="SSF52540">
    <property type="entry name" value="P-loop containing nucleoside triphosphate hydrolases"/>
    <property type="match status" value="1"/>
</dbReference>
<dbReference type="GO" id="GO:0003677">
    <property type="term" value="F:DNA binding"/>
    <property type="evidence" value="ECO:0007669"/>
    <property type="project" value="UniProtKB-KW"/>
</dbReference>
<dbReference type="RefSeq" id="WP_176762487.1">
    <property type="nucleotide sequence ID" value="NZ_FNCS01000001.1"/>
</dbReference>
<dbReference type="InterPro" id="IPR011335">
    <property type="entry name" value="Restrct_endonuc-II-like"/>
</dbReference>
<evidence type="ECO:0000256" key="7">
    <source>
        <dbReference type="ARBA" id="ARBA00022840"/>
    </source>
</evidence>
<proteinExistence type="predicted"/>
<accession>A0A1G7SRW8</accession>
<dbReference type="STRING" id="440168.SAMN04487974_101684"/>
<evidence type="ECO:0000256" key="5">
    <source>
        <dbReference type="ARBA" id="ARBA00022806"/>
    </source>
</evidence>
<evidence type="ECO:0000256" key="1">
    <source>
        <dbReference type="ARBA" id="ARBA00022722"/>
    </source>
</evidence>
<dbReference type="GO" id="GO:0005829">
    <property type="term" value="C:cytosol"/>
    <property type="evidence" value="ECO:0007669"/>
    <property type="project" value="TreeGrafter"/>
</dbReference>
<dbReference type="PANTHER" id="PTHR11070:SF2">
    <property type="entry name" value="ATP-DEPENDENT DNA HELICASE SRS2"/>
    <property type="match status" value="1"/>
</dbReference>
<dbReference type="Gene3D" id="3.40.50.300">
    <property type="entry name" value="P-loop containing nucleotide triphosphate hydrolases"/>
    <property type="match status" value="4"/>
</dbReference>
<dbReference type="Gene3D" id="3.90.320.10">
    <property type="match status" value="1"/>
</dbReference>
<evidence type="ECO:0000259" key="17">
    <source>
        <dbReference type="PROSITE" id="PS51217"/>
    </source>
</evidence>
<protein>
    <recommendedName>
        <fullName evidence="12">DNA 3'-5' helicase</fullName>
        <ecNumber evidence="12">5.6.2.4</ecNumber>
    </recommendedName>
    <alternativeName>
        <fullName evidence="13">DNA 3'-5' helicase II</fullName>
    </alternativeName>
</protein>
<dbReference type="GO" id="GO:0004527">
    <property type="term" value="F:exonuclease activity"/>
    <property type="evidence" value="ECO:0007669"/>
    <property type="project" value="UniProtKB-KW"/>
</dbReference>
<dbReference type="SUPFAM" id="SSF52980">
    <property type="entry name" value="Restriction endonuclease-like"/>
    <property type="match status" value="1"/>
</dbReference>
<keyword evidence="7 15" id="KW-0067">ATP-binding</keyword>
<dbReference type="GO" id="GO:0033202">
    <property type="term" value="C:DNA helicase complex"/>
    <property type="evidence" value="ECO:0007669"/>
    <property type="project" value="TreeGrafter"/>
</dbReference>
<gene>
    <name evidence="18" type="ORF">SAMN04487974_101684</name>
</gene>
<evidence type="ECO:0000256" key="8">
    <source>
        <dbReference type="ARBA" id="ARBA00023125"/>
    </source>
</evidence>
<evidence type="ECO:0000256" key="11">
    <source>
        <dbReference type="ARBA" id="ARBA00034617"/>
    </source>
</evidence>
<dbReference type="Gene3D" id="1.10.486.10">
    <property type="entry name" value="PCRA, domain 4"/>
    <property type="match status" value="1"/>
</dbReference>
<dbReference type="InterPro" id="IPR011604">
    <property type="entry name" value="PDDEXK-like_dom_sf"/>
</dbReference>
<dbReference type="Pfam" id="PF13361">
    <property type="entry name" value="UvrD_C"/>
    <property type="match status" value="1"/>
</dbReference>
<evidence type="ECO:0000256" key="15">
    <source>
        <dbReference type="PROSITE-ProRule" id="PRU00560"/>
    </source>
</evidence>
<dbReference type="InterPro" id="IPR014017">
    <property type="entry name" value="DNA_helicase_UvrD-like_C"/>
</dbReference>
<evidence type="ECO:0000256" key="6">
    <source>
        <dbReference type="ARBA" id="ARBA00022839"/>
    </source>
</evidence>
<feature type="domain" description="UvrD-like helicase ATP-binding" evidence="16">
    <location>
        <begin position="11"/>
        <end position="486"/>
    </location>
</feature>
<name>A0A1G7SRW8_9HYPH</name>
<comment type="catalytic activity">
    <reaction evidence="14">
        <text>ATP + H2O = ADP + phosphate + H(+)</text>
        <dbReference type="Rhea" id="RHEA:13065"/>
        <dbReference type="ChEBI" id="CHEBI:15377"/>
        <dbReference type="ChEBI" id="CHEBI:15378"/>
        <dbReference type="ChEBI" id="CHEBI:30616"/>
        <dbReference type="ChEBI" id="CHEBI:43474"/>
        <dbReference type="ChEBI" id="CHEBI:456216"/>
        <dbReference type="EC" id="5.6.2.4"/>
    </reaction>
</comment>
<evidence type="ECO:0000259" key="16">
    <source>
        <dbReference type="PROSITE" id="PS51198"/>
    </source>
</evidence>
<feature type="domain" description="UvrD-like helicase C-terminal" evidence="17">
    <location>
        <begin position="516"/>
        <end position="789"/>
    </location>
</feature>
<keyword evidence="4 15" id="KW-0378">Hydrolase</keyword>
<evidence type="ECO:0000256" key="4">
    <source>
        <dbReference type="ARBA" id="ARBA00022801"/>
    </source>
</evidence>
<dbReference type="EMBL" id="FNCS01000001">
    <property type="protein sequence ID" value="SDG25708.1"/>
    <property type="molecule type" value="Genomic_DNA"/>
</dbReference>
<keyword evidence="8" id="KW-0238">DNA-binding</keyword>
<reference evidence="18 19" key="1">
    <citation type="submission" date="2016-10" db="EMBL/GenBank/DDBJ databases">
        <authorList>
            <person name="de Groot N.N."/>
        </authorList>
    </citation>
    <scope>NUCLEOTIDE SEQUENCE [LARGE SCALE GENOMIC DNA]</scope>
    <source>
        <strain evidence="18 19">CGMCC 1.10267</strain>
    </source>
</reference>
<keyword evidence="5 15" id="KW-0347">Helicase</keyword>
<sequence>MAERREPLSVPPDTKATQARVIAPRAHAWVSANAGSGKTYVLSRRVLRLLLDGAQPEAILCLTYTKAAAAEMRHRVTTILAGWARVDDVKLESDLTELLSARPSAAETLRARSLFAHALDTPGGLKINTIHAFCEAVLQRFPREAGVPVNFAVIEERAAADLLKDAREETLAEGLTAPDATGDAVRTLFAALSDSQIETALAHCLANARKLGAILSNPEASIGALTQSLGLRPGETLEKFEAEALAGMLVPVSDWPKIFEICPPDGEKKRFEDKLDRIDPANPTLKELFGAYLKADGTVPAKFPKSDFAKRDAGLADRLAAEAARLAQCHDRRRALVIAENSAALTRVLAAIVSRYEAQKRARSLMDFDDLVARTAQLLADKSLGPWVRYKLDAGIDHILVDESQDTNPEQWAVIDALIDDFFSGQGAAVRPKTVFAVGDPKQSIYSFQGAEPRLFVEKGRFLQRQAAEVGQSWHDATLRTSFRTLREILDGVDAVFNRSDIATALLAEPGGISHESARTLTGGQIEIWSPLENPEAPSLGADWPTAPLEGLASASRQLANRIADTIAGWIATRAPLGPRGRAIRPEDILILVQKRQGIFPEIVRALKLRNIASPGADRLPVSAHIAIDDLLGLADVLLNPSDDLALSAILRSPLFYLSEDELYQLAQGREAGERVWDRLKASELPIAQEAYARLKSLRSRLDFDRPYEFFAHVLYAMGGLKQFHARLGEEVDEVISEFLDLALEHETSDQPSLTGFLAAMRASDIVIKRDLAANAAGVRVMTVHGAKGLEAPIVILADAATKPKGVSDTVYFGSHNGAQFLLYCPNKDAHCAASLPLRGELEIRAQSEYWRNLYVAMTRAEDALYVAGVKAETTKIEDTWHGAIRMALESRSETLLDANGEPVGLRYPEIAVTRPSVPSVEIDERTSLVPLILPAITRSQPVSALTPSRSDDMATGEDGLTTIVETLLDARSAKNRGVALHALLQHLSSVPQDIRAAVALDAAHTLLPDHPELAEPVASRALSLLGAPHLAHIFGPDSRAEVPFSVQAFANGQPVRLEGRIDRLVVSTDHVLIVDYKSDAAIPVTPDAVPPSYLRQLGLYAKVAACLFPGHAIATAILWTATQEVMTLRLDTLAAAASDVTLASMWACRDLN</sequence>
<dbReference type="PROSITE" id="PS51217">
    <property type="entry name" value="UVRD_HELICASE_CTER"/>
    <property type="match status" value="1"/>
</dbReference>
<evidence type="ECO:0000256" key="14">
    <source>
        <dbReference type="ARBA" id="ARBA00048988"/>
    </source>
</evidence>
<keyword evidence="10" id="KW-0413">Isomerase</keyword>
<dbReference type="GO" id="GO:0043138">
    <property type="term" value="F:3'-5' DNA helicase activity"/>
    <property type="evidence" value="ECO:0007669"/>
    <property type="project" value="UniProtKB-EC"/>
</dbReference>
<dbReference type="Pfam" id="PF12705">
    <property type="entry name" value="PDDEXK_1"/>
    <property type="match status" value="1"/>
</dbReference>
<dbReference type="InterPro" id="IPR027417">
    <property type="entry name" value="P-loop_NTPase"/>
</dbReference>
<comment type="catalytic activity">
    <reaction evidence="11">
        <text>Couples ATP hydrolysis with the unwinding of duplex DNA by translocating in the 3'-5' direction.</text>
        <dbReference type="EC" id="5.6.2.4"/>
    </reaction>
</comment>
<dbReference type="InterPro" id="IPR038726">
    <property type="entry name" value="PDDEXK_AddAB-type"/>
</dbReference>
<dbReference type="InterPro" id="IPR014151">
    <property type="entry name" value="DNA_helicase_AddA"/>
</dbReference>
<dbReference type="AlphaFoldDB" id="A0A1G7SRW8"/>
<evidence type="ECO:0000256" key="9">
    <source>
        <dbReference type="ARBA" id="ARBA00023204"/>
    </source>
</evidence>
<keyword evidence="6" id="KW-0269">Exonuclease</keyword>
<evidence type="ECO:0000313" key="19">
    <source>
        <dbReference type="Proteomes" id="UP000199495"/>
    </source>
</evidence>
<dbReference type="PANTHER" id="PTHR11070">
    <property type="entry name" value="UVRD / RECB / PCRA DNA HELICASE FAMILY MEMBER"/>
    <property type="match status" value="1"/>
</dbReference>
<dbReference type="PROSITE" id="PS51198">
    <property type="entry name" value="UVRD_HELICASE_ATP_BIND"/>
    <property type="match status" value="1"/>
</dbReference>
<keyword evidence="3" id="KW-0227">DNA damage</keyword>
<keyword evidence="19" id="KW-1185">Reference proteome</keyword>
<keyword evidence="1" id="KW-0540">Nuclease</keyword>